<sequence>MKKVLSINSSKKKTYEKFSLQQEPLIRNLIWSKAVINVLILCLCTRERVEIMLQFQILGVVSDRKLNLVGASGRSFFEFRNSFQKRREKPKKN</sequence>
<proteinExistence type="predicted"/>
<evidence type="ECO:0000313" key="1">
    <source>
        <dbReference type="EMBL" id="KAF0753416.1"/>
    </source>
</evidence>
<dbReference type="Proteomes" id="UP000478052">
    <property type="component" value="Unassembled WGS sequence"/>
</dbReference>
<name>A0A6G0YD45_APHCR</name>
<reference evidence="1 2" key="1">
    <citation type="submission" date="2019-08" db="EMBL/GenBank/DDBJ databases">
        <title>Whole genome of Aphis craccivora.</title>
        <authorList>
            <person name="Voronova N.V."/>
            <person name="Shulinski R.S."/>
            <person name="Bandarenka Y.V."/>
            <person name="Zhorov D.G."/>
            <person name="Warner D."/>
        </authorList>
    </citation>
    <scope>NUCLEOTIDE SEQUENCE [LARGE SCALE GENOMIC DNA]</scope>
    <source>
        <strain evidence="1">180601</strain>
        <tissue evidence="1">Whole Body</tissue>
    </source>
</reference>
<dbReference type="AlphaFoldDB" id="A0A6G0YD45"/>
<dbReference type="EMBL" id="VUJU01004741">
    <property type="protein sequence ID" value="KAF0753416.1"/>
    <property type="molecule type" value="Genomic_DNA"/>
</dbReference>
<comment type="caution">
    <text evidence="1">The sequence shown here is derived from an EMBL/GenBank/DDBJ whole genome shotgun (WGS) entry which is preliminary data.</text>
</comment>
<organism evidence="1 2">
    <name type="scientific">Aphis craccivora</name>
    <name type="common">Cowpea aphid</name>
    <dbReference type="NCBI Taxonomy" id="307492"/>
    <lineage>
        <taxon>Eukaryota</taxon>
        <taxon>Metazoa</taxon>
        <taxon>Ecdysozoa</taxon>
        <taxon>Arthropoda</taxon>
        <taxon>Hexapoda</taxon>
        <taxon>Insecta</taxon>
        <taxon>Pterygota</taxon>
        <taxon>Neoptera</taxon>
        <taxon>Paraneoptera</taxon>
        <taxon>Hemiptera</taxon>
        <taxon>Sternorrhyncha</taxon>
        <taxon>Aphidomorpha</taxon>
        <taxon>Aphidoidea</taxon>
        <taxon>Aphididae</taxon>
        <taxon>Aphidini</taxon>
        <taxon>Aphis</taxon>
        <taxon>Aphis</taxon>
    </lineage>
</organism>
<keyword evidence="2" id="KW-1185">Reference proteome</keyword>
<protein>
    <submittedName>
        <fullName evidence="1">Uncharacterized protein</fullName>
    </submittedName>
</protein>
<gene>
    <name evidence="1" type="ORF">FWK35_00021272</name>
</gene>
<accession>A0A6G0YD45</accession>
<evidence type="ECO:0000313" key="2">
    <source>
        <dbReference type="Proteomes" id="UP000478052"/>
    </source>
</evidence>